<evidence type="ECO:0000256" key="2">
    <source>
        <dbReference type="ARBA" id="ARBA00007992"/>
    </source>
</evidence>
<dbReference type="GO" id="GO:0071949">
    <property type="term" value="F:FAD binding"/>
    <property type="evidence" value="ECO:0007669"/>
    <property type="project" value="InterPro"/>
</dbReference>
<keyword evidence="6 9" id="KW-1133">Transmembrane helix</keyword>
<feature type="domain" description="FAD-binding" evidence="10">
    <location>
        <begin position="159"/>
        <end position="241"/>
    </location>
</feature>
<feature type="transmembrane region" description="Helical" evidence="9">
    <location>
        <begin position="548"/>
        <end position="567"/>
    </location>
</feature>
<comment type="subcellular location">
    <subcellularLocation>
        <location evidence="1">Membrane</location>
    </subcellularLocation>
</comment>
<feature type="transmembrane region" description="Helical" evidence="9">
    <location>
        <begin position="352"/>
        <end position="369"/>
    </location>
</feature>
<dbReference type="AlphaFoldDB" id="A0A9W9PM50"/>
<dbReference type="EMBL" id="JAPZBO010000010">
    <property type="protein sequence ID" value="KAJ5299656.1"/>
    <property type="molecule type" value="Genomic_DNA"/>
</dbReference>
<dbReference type="Proteomes" id="UP001147746">
    <property type="component" value="Unassembled WGS sequence"/>
</dbReference>
<evidence type="ECO:0000256" key="1">
    <source>
        <dbReference type="ARBA" id="ARBA00004370"/>
    </source>
</evidence>
<dbReference type="GO" id="GO:0016020">
    <property type="term" value="C:membrane"/>
    <property type="evidence" value="ECO:0007669"/>
    <property type="project" value="UniProtKB-SubCell"/>
</dbReference>
<evidence type="ECO:0000256" key="7">
    <source>
        <dbReference type="ARBA" id="ARBA00023002"/>
    </source>
</evidence>
<keyword evidence="8 9" id="KW-0472">Membrane</keyword>
<keyword evidence="7" id="KW-0560">Oxidoreductase</keyword>
<comment type="caution">
    <text evidence="11">The sequence shown here is derived from an EMBL/GenBank/DDBJ whole genome shotgun (WGS) entry which is preliminary data.</text>
</comment>
<dbReference type="GO" id="GO:0004497">
    <property type="term" value="F:monooxygenase activity"/>
    <property type="evidence" value="ECO:0007669"/>
    <property type="project" value="InterPro"/>
</dbReference>
<dbReference type="OrthoDB" id="2431938at2759"/>
<reference evidence="11" key="2">
    <citation type="journal article" date="2023" name="IMA Fungus">
        <title>Comparative genomic study of the Penicillium genus elucidates a diverse pangenome and 15 lateral gene transfer events.</title>
        <authorList>
            <person name="Petersen C."/>
            <person name="Sorensen T."/>
            <person name="Nielsen M.R."/>
            <person name="Sondergaard T.E."/>
            <person name="Sorensen J.L."/>
            <person name="Fitzpatrick D.A."/>
            <person name="Frisvad J.C."/>
            <person name="Nielsen K.L."/>
        </authorList>
    </citation>
    <scope>NUCLEOTIDE SEQUENCE</scope>
    <source>
        <strain evidence="11">IBT 21472</strain>
    </source>
</reference>
<comment type="similarity">
    <text evidence="2">Belongs to the paxM FAD-dependent monooxygenase family.</text>
</comment>
<keyword evidence="4 9" id="KW-0812">Transmembrane</keyword>
<evidence type="ECO:0000256" key="5">
    <source>
        <dbReference type="ARBA" id="ARBA00022827"/>
    </source>
</evidence>
<dbReference type="PRINTS" id="PR00420">
    <property type="entry name" value="RNGMNOXGNASE"/>
</dbReference>
<dbReference type="InterPro" id="IPR002938">
    <property type="entry name" value="FAD-bd"/>
</dbReference>
<keyword evidence="3" id="KW-0285">Flavoprotein</keyword>
<accession>A0A9W9PM50</accession>
<evidence type="ECO:0000256" key="4">
    <source>
        <dbReference type="ARBA" id="ARBA00022692"/>
    </source>
</evidence>
<reference evidence="11" key="1">
    <citation type="submission" date="2022-12" db="EMBL/GenBank/DDBJ databases">
        <authorList>
            <person name="Petersen C."/>
        </authorList>
    </citation>
    <scope>NUCLEOTIDE SEQUENCE</scope>
    <source>
        <strain evidence="11">IBT 21472</strain>
    </source>
</reference>
<evidence type="ECO:0000256" key="9">
    <source>
        <dbReference type="SAM" id="Phobius"/>
    </source>
</evidence>
<dbReference type="PANTHER" id="PTHR47356:SF2">
    <property type="entry name" value="FAD-BINDING DOMAIN-CONTAINING PROTEIN-RELATED"/>
    <property type="match status" value="1"/>
</dbReference>
<dbReference type="Pfam" id="PF01494">
    <property type="entry name" value="FAD_binding_3"/>
    <property type="match status" value="1"/>
</dbReference>
<dbReference type="InterPro" id="IPR050562">
    <property type="entry name" value="FAD_mOase_fung"/>
</dbReference>
<feature type="transmembrane region" description="Helical" evidence="9">
    <location>
        <begin position="319"/>
        <end position="340"/>
    </location>
</feature>
<protein>
    <recommendedName>
        <fullName evidence="10">FAD-binding domain-containing protein</fullName>
    </recommendedName>
</protein>
<evidence type="ECO:0000256" key="3">
    <source>
        <dbReference type="ARBA" id="ARBA00022630"/>
    </source>
</evidence>
<dbReference type="PANTHER" id="PTHR47356">
    <property type="entry name" value="FAD-DEPENDENT MONOOXYGENASE ASQG-RELATED"/>
    <property type="match status" value="1"/>
</dbReference>
<sequence length="617" mass="69113">MEVFKIEELDNGVRVAMKDGSIVRGDILIGADGVRSRTRTEMWRLADIENPDYGAARMRKCIIVSLCLFGIAKRPDGIPDATAYKSFFKGRSYLCPIGPDNKLYFFAFFKNAEMKTHLDIPRYTENEANKVAAAYANDPLFNGHTFGDIYERRMASVLVPIEEFVLEKCSYKRAVLIGDSFHKVNPLTGQGGNAAIESAGFFCDLLKEALDESPHPDHDRIQRIFHEYQKERGPRTKKTMEHVKSVQRMEVLDNRFLRFLQLNVVSKLGDLHIAPLFAIGSTPGRTLRYLPKSSRSSGLVALNEQVQINAQDRSTLATVFWMGLMLFIALLSSLLSRSLDIGRGLDSESEPLQLYMSFVTIAISGFWAVESFRPGLLISPLFSSIPHLIASFSFGWEIVLPVYFAIHIYMSGQQSFYYPSPRAIDPWAAKALPLGILAMYIPIMACGATILGQNPGETGPMCVERVIPVVHASLPLLLRLGKHFFQTDTEELSVGQLLFGARDLKYISRFFNIIIVVSSTSHVVLVSRLFPEAVSDIRSLTITPSVQLLQVGCLALVVVVWCTFTIWDMRRVNLTKISPLVTFFCALLGTFIFGPAAVLSGLWKWREGVLEMGRQRK</sequence>
<keyword evidence="5" id="KW-0274">FAD</keyword>
<evidence type="ECO:0000313" key="12">
    <source>
        <dbReference type="Proteomes" id="UP001147746"/>
    </source>
</evidence>
<evidence type="ECO:0000256" key="8">
    <source>
        <dbReference type="ARBA" id="ARBA00023136"/>
    </source>
</evidence>
<evidence type="ECO:0000313" key="11">
    <source>
        <dbReference type="EMBL" id="KAJ5299656.1"/>
    </source>
</evidence>
<keyword evidence="12" id="KW-1185">Reference proteome</keyword>
<proteinExistence type="inferred from homology"/>
<evidence type="ECO:0000256" key="6">
    <source>
        <dbReference type="ARBA" id="ARBA00022989"/>
    </source>
</evidence>
<organism evidence="11 12">
    <name type="scientific">Penicillium atrosanguineum</name>
    <dbReference type="NCBI Taxonomy" id="1132637"/>
    <lineage>
        <taxon>Eukaryota</taxon>
        <taxon>Fungi</taxon>
        <taxon>Dikarya</taxon>
        <taxon>Ascomycota</taxon>
        <taxon>Pezizomycotina</taxon>
        <taxon>Eurotiomycetes</taxon>
        <taxon>Eurotiomycetidae</taxon>
        <taxon>Eurotiales</taxon>
        <taxon>Aspergillaceae</taxon>
        <taxon>Penicillium</taxon>
    </lineage>
</organism>
<name>A0A9W9PM50_9EURO</name>
<feature type="transmembrane region" description="Helical" evidence="9">
    <location>
        <begin position="579"/>
        <end position="603"/>
    </location>
</feature>
<evidence type="ECO:0000259" key="10">
    <source>
        <dbReference type="Pfam" id="PF01494"/>
    </source>
</evidence>
<dbReference type="SUPFAM" id="SSF51905">
    <property type="entry name" value="FAD/NAD(P)-binding domain"/>
    <property type="match status" value="1"/>
</dbReference>
<feature type="transmembrane region" description="Helical" evidence="9">
    <location>
        <begin position="389"/>
        <end position="410"/>
    </location>
</feature>
<feature type="transmembrane region" description="Helical" evidence="9">
    <location>
        <begin position="506"/>
        <end position="527"/>
    </location>
</feature>
<dbReference type="Gene3D" id="3.50.50.60">
    <property type="entry name" value="FAD/NAD(P)-binding domain"/>
    <property type="match status" value="1"/>
</dbReference>
<gene>
    <name evidence="11" type="ORF">N7476_011213</name>
</gene>
<dbReference type="InterPro" id="IPR036188">
    <property type="entry name" value="FAD/NAD-bd_sf"/>
</dbReference>